<keyword evidence="8" id="KW-1185">Reference proteome</keyword>
<evidence type="ECO:0000313" key="7">
    <source>
        <dbReference type="EMBL" id="MFD2969218.1"/>
    </source>
</evidence>
<reference evidence="8" key="1">
    <citation type="journal article" date="2019" name="Int. J. Syst. Evol. Microbiol.">
        <title>The Global Catalogue of Microorganisms (GCM) 10K type strain sequencing project: providing services to taxonomists for standard genome sequencing and annotation.</title>
        <authorList>
            <consortium name="The Broad Institute Genomics Platform"/>
            <consortium name="The Broad Institute Genome Sequencing Center for Infectious Disease"/>
            <person name="Wu L."/>
            <person name="Ma J."/>
        </authorList>
    </citation>
    <scope>NUCLEOTIDE SEQUENCE [LARGE SCALE GENOMIC DNA]</scope>
    <source>
        <strain evidence="8">KCTC 22814</strain>
    </source>
</reference>
<feature type="domain" description="RNA polymerase sigma-70 region 2" evidence="5">
    <location>
        <begin position="19"/>
        <end position="84"/>
    </location>
</feature>
<evidence type="ECO:0000256" key="3">
    <source>
        <dbReference type="ARBA" id="ARBA00023082"/>
    </source>
</evidence>
<keyword evidence="2" id="KW-0805">Transcription regulation</keyword>
<dbReference type="InterPro" id="IPR036388">
    <property type="entry name" value="WH-like_DNA-bd_sf"/>
</dbReference>
<dbReference type="Pfam" id="PF08281">
    <property type="entry name" value="Sigma70_r4_2"/>
    <property type="match status" value="1"/>
</dbReference>
<comment type="caution">
    <text evidence="7">The sequence shown here is derived from an EMBL/GenBank/DDBJ whole genome shotgun (WGS) entry which is preliminary data.</text>
</comment>
<dbReference type="InterPro" id="IPR039425">
    <property type="entry name" value="RNA_pol_sigma-70-like"/>
</dbReference>
<dbReference type="Pfam" id="PF04542">
    <property type="entry name" value="Sigma70_r2"/>
    <property type="match status" value="1"/>
</dbReference>
<dbReference type="InterPro" id="IPR013249">
    <property type="entry name" value="RNA_pol_sigma70_r4_t2"/>
</dbReference>
<keyword evidence="4" id="KW-0804">Transcription</keyword>
<accession>A0ABW6BIV1</accession>
<dbReference type="InterPro" id="IPR013324">
    <property type="entry name" value="RNA_pol_sigma_r3/r4-like"/>
</dbReference>
<sequence>MELLLARIKRGDHQAFKQLFESYHKKVYRFVARFADDDQADDIVQNIFIHIWKTRGKIDDETKMDALLFNTSKQQISNWHRKQREERLDEENLPLAEEDEDQDSSYLLAERRKLLSQCVERLPARRREVFTLYHHEGLSYQEIAQYLNISISAVGNHLNRATEFLREQARSYKG</sequence>
<name>A0ABW6BIV1_9SPHI</name>
<feature type="domain" description="RNA polymerase sigma factor 70 region 4 type 2" evidence="6">
    <location>
        <begin position="114"/>
        <end position="161"/>
    </location>
</feature>
<keyword evidence="3" id="KW-0731">Sigma factor</keyword>
<evidence type="ECO:0000259" key="6">
    <source>
        <dbReference type="Pfam" id="PF08281"/>
    </source>
</evidence>
<protein>
    <submittedName>
        <fullName evidence="7">RNA polymerase sigma factor</fullName>
    </submittedName>
</protein>
<organism evidence="7 8">
    <name type="scientific">Sphingobacterium bambusae</name>
    <dbReference type="NCBI Taxonomy" id="662858"/>
    <lineage>
        <taxon>Bacteria</taxon>
        <taxon>Pseudomonadati</taxon>
        <taxon>Bacteroidota</taxon>
        <taxon>Sphingobacteriia</taxon>
        <taxon>Sphingobacteriales</taxon>
        <taxon>Sphingobacteriaceae</taxon>
        <taxon>Sphingobacterium</taxon>
    </lineage>
</organism>
<dbReference type="InterPro" id="IPR007627">
    <property type="entry name" value="RNA_pol_sigma70_r2"/>
</dbReference>
<evidence type="ECO:0000256" key="4">
    <source>
        <dbReference type="ARBA" id="ARBA00023163"/>
    </source>
</evidence>
<dbReference type="EMBL" id="JBHUPB010000012">
    <property type="protein sequence ID" value="MFD2969218.1"/>
    <property type="molecule type" value="Genomic_DNA"/>
</dbReference>
<dbReference type="Gene3D" id="1.10.1740.10">
    <property type="match status" value="1"/>
</dbReference>
<evidence type="ECO:0000259" key="5">
    <source>
        <dbReference type="Pfam" id="PF04542"/>
    </source>
</evidence>
<dbReference type="InterPro" id="IPR013325">
    <property type="entry name" value="RNA_pol_sigma_r2"/>
</dbReference>
<dbReference type="SUPFAM" id="SSF88659">
    <property type="entry name" value="Sigma3 and sigma4 domains of RNA polymerase sigma factors"/>
    <property type="match status" value="1"/>
</dbReference>
<proteinExistence type="inferred from homology"/>
<dbReference type="Gene3D" id="1.10.10.10">
    <property type="entry name" value="Winged helix-like DNA-binding domain superfamily/Winged helix DNA-binding domain"/>
    <property type="match status" value="1"/>
</dbReference>
<gene>
    <name evidence="7" type="ORF">ACFS7Y_17620</name>
</gene>
<evidence type="ECO:0000256" key="2">
    <source>
        <dbReference type="ARBA" id="ARBA00023015"/>
    </source>
</evidence>
<dbReference type="PANTHER" id="PTHR43133">
    <property type="entry name" value="RNA POLYMERASE ECF-TYPE SIGMA FACTO"/>
    <property type="match status" value="1"/>
</dbReference>
<dbReference type="Proteomes" id="UP001597525">
    <property type="component" value="Unassembled WGS sequence"/>
</dbReference>
<dbReference type="NCBIfam" id="TIGR02937">
    <property type="entry name" value="sigma70-ECF"/>
    <property type="match status" value="1"/>
</dbReference>
<comment type="similarity">
    <text evidence="1">Belongs to the sigma-70 factor family. ECF subfamily.</text>
</comment>
<evidence type="ECO:0000313" key="8">
    <source>
        <dbReference type="Proteomes" id="UP001597525"/>
    </source>
</evidence>
<dbReference type="CDD" id="cd06171">
    <property type="entry name" value="Sigma70_r4"/>
    <property type="match status" value="1"/>
</dbReference>
<dbReference type="InterPro" id="IPR014284">
    <property type="entry name" value="RNA_pol_sigma-70_dom"/>
</dbReference>
<dbReference type="SUPFAM" id="SSF88946">
    <property type="entry name" value="Sigma2 domain of RNA polymerase sigma factors"/>
    <property type="match status" value="1"/>
</dbReference>
<dbReference type="PANTHER" id="PTHR43133:SF46">
    <property type="entry name" value="RNA POLYMERASE SIGMA-70 FACTOR ECF SUBFAMILY"/>
    <property type="match status" value="1"/>
</dbReference>
<dbReference type="RefSeq" id="WP_320186431.1">
    <property type="nucleotide sequence ID" value="NZ_CP138332.1"/>
</dbReference>
<evidence type="ECO:0000256" key="1">
    <source>
        <dbReference type="ARBA" id="ARBA00010641"/>
    </source>
</evidence>